<keyword evidence="2" id="KW-1185">Reference proteome</keyword>
<dbReference type="RefSeq" id="WP_214173488.1">
    <property type="nucleotide sequence ID" value="NZ_JAHCVK010000001.1"/>
</dbReference>
<evidence type="ECO:0008006" key="3">
    <source>
        <dbReference type="Google" id="ProtNLM"/>
    </source>
</evidence>
<proteinExistence type="predicted"/>
<name>A0ABS5S7X9_9BACT</name>
<comment type="caution">
    <text evidence="1">The sequence shown here is derived from an EMBL/GenBank/DDBJ whole genome shotgun (WGS) entry which is preliminary data.</text>
</comment>
<evidence type="ECO:0000313" key="2">
    <source>
        <dbReference type="Proteomes" id="UP000756860"/>
    </source>
</evidence>
<organism evidence="1 2">
    <name type="scientific">Geomobilimonas luticola</name>
    <dbReference type="NCBI Taxonomy" id="1114878"/>
    <lineage>
        <taxon>Bacteria</taxon>
        <taxon>Pseudomonadati</taxon>
        <taxon>Thermodesulfobacteriota</taxon>
        <taxon>Desulfuromonadia</taxon>
        <taxon>Geobacterales</taxon>
        <taxon>Geobacteraceae</taxon>
        <taxon>Geomobilimonas</taxon>
    </lineage>
</organism>
<reference evidence="1 2" key="1">
    <citation type="submission" date="2021-05" db="EMBL/GenBank/DDBJ databases">
        <title>The draft genome of Geobacter luticola JCM 17780.</title>
        <authorList>
            <person name="Xu Z."/>
            <person name="Masuda Y."/>
            <person name="Itoh H."/>
            <person name="Senoo K."/>
        </authorList>
    </citation>
    <scope>NUCLEOTIDE SEQUENCE [LARGE SCALE GENOMIC DNA]</scope>
    <source>
        <strain evidence="1 2">JCM 17780</strain>
    </source>
</reference>
<dbReference type="Proteomes" id="UP000756860">
    <property type="component" value="Unassembled WGS sequence"/>
</dbReference>
<accession>A0ABS5S7X9</accession>
<protein>
    <recommendedName>
        <fullName evidence="3">Leucine rich repeat variant</fullName>
    </recommendedName>
</protein>
<gene>
    <name evidence="1" type="ORF">KI810_00235</name>
</gene>
<dbReference type="EMBL" id="JAHCVK010000001">
    <property type="protein sequence ID" value="MBT0651469.1"/>
    <property type="molecule type" value="Genomic_DNA"/>
</dbReference>
<evidence type="ECO:0000313" key="1">
    <source>
        <dbReference type="EMBL" id="MBT0651469.1"/>
    </source>
</evidence>
<sequence>MEGLAKFASLDPNLSRQLHRALTAGKEELYEVLLDSSMEVLLAAIKNPCLDNNHLLALLKRRDLSEDLLKSLYKNRLVAESHELKVAMVHNPGTPGQITLALLPHLYLFELVDICFLAGGTPDQKLAAERAIIQRLPTTPLGNKLTLARRGTSTVVEALLREGDSRLMDPCLENPRLKESVIFQFLNSSKSTAETISMVARHPRWKGRPNLQLAILKNPRTPTVWFNLLLPHFSVNDLQGIIASRRLTPAQKKLVTDELKRRGHW</sequence>